<feature type="compositionally biased region" description="Basic and acidic residues" evidence="1">
    <location>
        <begin position="45"/>
        <end position="61"/>
    </location>
</feature>
<protein>
    <submittedName>
        <fullName evidence="2">Uncharacterized protein</fullName>
    </submittedName>
</protein>
<reference evidence="2 3" key="1">
    <citation type="submission" date="2018-11" db="EMBL/GenBank/DDBJ databases">
        <authorList>
            <consortium name="Pathogen Informatics"/>
        </authorList>
    </citation>
    <scope>NUCLEOTIDE SEQUENCE [LARGE SCALE GENOMIC DNA]</scope>
    <source>
        <strain>Denwood</strain>
        <strain evidence="3">Zambia</strain>
    </source>
</reference>
<evidence type="ECO:0000313" key="3">
    <source>
        <dbReference type="Proteomes" id="UP000269396"/>
    </source>
</evidence>
<organism evidence="2 3">
    <name type="scientific">Schistosoma mattheei</name>
    <dbReference type="NCBI Taxonomy" id="31246"/>
    <lineage>
        <taxon>Eukaryota</taxon>
        <taxon>Metazoa</taxon>
        <taxon>Spiralia</taxon>
        <taxon>Lophotrochozoa</taxon>
        <taxon>Platyhelminthes</taxon>
        <taxon>Trematoda</taxon>
        <taxon>Digenea</taxon>
        <taxon>Strigeidida</taxon>
        <taxon>Schistosomatoidea</taxon>
        <taxon>Schistosomatidae</taxon>
        <taxon>Schistosoma</taxon>
    </lineage>
</organism>
<keyword evidence="3" id="KW-1185">Reference proteome</keyword>
<evidence type="ECO:0000313" key="2">
    <source>
        <dbReference type="EMBL" id="VDP80779.1"/>
    </source>
</evidence>
<dbReference type="EMBL" id="UZAL01043028">
    <property type="protein sequence ID" value="VDP80779.1"/>
    <property type="molecule type" value="Genomic_DNA"/>
</dbReference>
<evidence type="ECO:0000256" key="1">
    <source>
        <dbReference type="SAM" id="MobiDB-lite"/>
    </source>
</evidence>
<gene>
    <name evidence="2" type="ORF">SMTD_LOCUS19797</name>
</gene>
<dbReference type="AlphaFoldDB" id="A0A183PZL1"/>
<dbReference type="Proteomes" id="UP000269396">
    <property type="component" value="Unassembled WGS sequence"/>
</dbReference>
<proteinExistence type="predicted"/>
<feature type="non-terminal residue" evidence="2">
    <location>
        <position position="209"/>
    </location>
</feature>
<name>A0A183PZL1_9TREM</name>
<sequence>MDFRSLTKKMCPRISSVLEIKKFSLDAELSLSNFRVAGLTRSTERRRNYDGGRQMKNEKASGPDNIPAEALNSRTEVTANMLHVLFKEIWEKGEVPTEWNEGYLIKTLKERNLGKCEKYGQTPYSSLINIFFWDNRSNKMSGYQDDIDDKEQGNIQSSASVLSDISILNIAKALTENDMRVFLLLNIPLTTCINNYEEMRTFNQREAAF</sequence>
<feature type="region of interest" description="Disordered" evidence="1">
    <location>
        <begin position="45"/>
        <end position="68"/>
    </location>
</feature>
<accession>A0A183PZL1</accession>